<evidence type="ECO:0000256" key="3">
    <source>
        <dbReference type="PIRNR" id="PIRNR033490"/>
    </source>
</evidence>
<dbReference type="GO" id="GO:0016075">
    <property type="term" value="P:rRNA catabolic process"/>
    <property type="evidence" value="ECO:0007669"/>
    <property type="project" value="TreeGrafter"/>
</dbReference>
<keyword evidence="3" id="KW-0378">Hydrolase</keyword>
<dbReference type="GO" id="GO:0003677">
    <property type="term" value="F:DNA binding"/>
    <property type="evidence" value="ECO:0007669"/>
    <property type="project" value="InterPro"/>
</dbReference>
<accession>A0A4R1R533</accession>
<dbReference type="Proteomes" id="UP000295718">
    <property type="component" value="Unassembled WGS sequence"/>
</dbReference>
<keyword evidence="3" id="KW-0540">Nuclease</keyword>
<keyword evidence="3" id="KW-0255">Endonuclease</keyword>
<evidence type="ECO:0000256" key="1">
    <source>
        <dbReference type="ARBA" id="ARBA00007521"/>
    </source>
</evidence>
<evidence type="ECO:0000313" key="4">
    <source>
        <dbReference type="EMBL" id="TCL60558.1"/>
    </source>
</evidence>
<dbReference type="PANTHER" id="PTHR33988">
    <property type="entry name" value="ENDORIBONUCLEASE MAZF-RELATED"/>
    <property type="match status" value="1"/>
</dbReference>
<dbReference type="PIRSF" id="PIRSF033490">
    <property type="entry name" value="MazF"/>
    <property type="match status" value="1"/>
</dbReference>
<dbReference type="Pfam" id="PF02452">
    <property type="entry name" value="PemK_toxin"/>
    <property type="match status" value="1"/>
</dbReference>
<dbReference type="InterPro" id="IPR011067">
    <property type="entry name" value="Plasmid_toxin/cell-grow_inhib"/>
</dbReference>
<dbReference type="OrthoDB" id="9808744at2"/>
<dbReference type="RefSeq" id="WP_031389070.1">
    <property type="nucleotide sequence ID" value="NZ_JPNB01000001.1"/>
</dbReference>
<dbReference type="EMBL" id="SLUO01000002">
    <property type="protein sequence ID" value="TCL60558.1"/>
    <property type="molecule type" value="Genomic_DNA"/>
</dbReference>
<dbReference type="GO" id="GO:0006402">
    <property type="term" value="P:mRNA catabolic process"/>
    <property type="evidence" value="ECO:0007669"/>
    <property type="project" value="TreeGrafter"/>
</dbReference>
<evidence type="ECO:0000256" key="2">
    <source>
        <dbReference type="ARBA" id="ARBA00022649"/>
    </source>
</evidence>
<dbReference type="AlphaFoldDB" id="A0A4R1R533"/>
<dbReference type="SUPFAM" id="SSF50118">
    <property type="entry name" value="Cell growth inhibitor/plasmid maintenance toxic component"/>
    <property type="match status" value="1"/>
</dbReference>
<evidence type="ECO:0000313" key="5">
    <source>
        <dbReference type="Proteomes" id="UP000295718"/>
    </source>
</evidence>
<organism evidence="4 5">
    <name type="scientific">Kineothrix alysoides</name>
    <dbReference type="NCBI Taxonomy" id="1469948"/>
    <lineage>
        <taxon>Bacteria</taxon>
        <taxon>Bacillati</taxon>
        <taxon>Bacillota</taxon>
        <taxon>Clostridia</taxon>
        <taxon>Lachnospirales</taxon>
        <taxon>Lachnospiraceae</taxon>
        <taxon>Kineothrix</taxon>
    </lineage>
</organism>
<sequence>MCRRGEIYNIDFGYSADSHKQSGIRPVVIVSNNKANINAPVVTIVPLTARVWKKKNLPTHVQIPSDRETGLVKPSMALAEQVETLDKNRLGEKVGEIRDADVMNRLTIALQIQIGAYEEYN</sequence>
<comment type="function">
    <text evidence="3">Toxic component of a type II toxin-antitoxin (TA) system.</text>
</comment>
<comment type="similarity">
    <text evidence="1 3">Belongs to the PemK/MazF family.</text>
</comment>
<dbReference type="InterPro" id="IPR003477">
    <property type="entry name" value="PemK-like"/>
</dbReference>
<comment type="caution">
    <text evidence="4">The sequence shown here is derived from an EMBL/GenBank/DDBJ whole genome shotgun (WGS) entry which is preliminary data.</text>
</comment>
<gene>
    <name evidence="4" type="ORF">EDD76_102256</name>
</gene>
<dbReference type="GO" id="GO:0016787">
    <property type="term" value="F:hydrolase activity"/>
    <property type="evidence" value="ECO:0007669"/>
    <property type="project" value="UniProtKB-KW"/>
</dbReference>
<proteinExistence type="inferred from homology"/>
<name>A0A4R1R533_9FIRM</name>
<keyword evidence="5" id="KW-1185">Reference proteome</keyword>
<dbReference type="EC" id="3.1.-.-" evidence="3"/>
<dbReference type="GO" id="GO:0004521">
    <property type="term" value="F:RNA endonuclease activity"/>
    <property type="evidence" value="ECO:0007669"/>
    <property type="project" value="TreeGrafter"/>
</dbReference>
<dbReference type="STRING" id="1469948.GCA_000732725_00291"/>
<reference evidence="4 5" key="1">
    <citation type="submission" date="2019-03" db="EMBL/GenBank/DDBJ databases">
        <title>Genomic Encyclopedia of Type Strains, Phase IV (KMG-IV): sequencing the most valuable type-strain genomes for metagenomic binning, comparative biology and taxonomic classification.</title>
        <authorList>
            <person name="Goeker M."/>
        </authorList>
    </citation>
    <scope>NUCLEOTIDE SEQUENCE [LARGE SCALE GENOMIC DNA]</scope>
    <source>
        <strain evidence="4 5">DSM 100556</strain>
    </source>
</reference>
<keyword evidence="2" id="KW-1277">Toxin-antitoxin system</keyword>
<protein>
    <recommendedName>
        <fullName evidence="3">mRNA interferase</fullName>
        <ecNumber evidence="3">3.1.-.-</ecNumber>
    </recommendedName>
</protein>
<dbReference type="Gene3D" id="2.30.30.110">
    <property type="match status" value="1"/>
</dbReference>